<gene>
    <name evidence="1" type="ORF">C2G38_2216737</name>
</gene>
<dbReference type="Proteomes" id="UP000266673">
    <property type="component" value="Unassembled WGS sequence"/>
</dbReference>
<keyword evidence="2" id="KW-1185">Reference proteome</keyword>
<comment type="caution">
    <text evidence="1">The sequence shown here is derived from an EMBL/GenBank/DDBJ whole genome shotgun (WGS) entry which is preliminary data.</text>
</comment>
<reference evidence="1 2" key="1">
    <citation type="submission" date="2018-06" db="EMBL/GenBank/DDBJ databases">
        <title>Comparative genomics reveals the genomic features of Rhizophagus irregularis, R. cerebriforme, R. diaphanum and Gigaspora rosea, and their symbiotic lifestyle signature.</title>
        <authorList>
            <person name="Morin E."/>
            <person name="San Clemente H."/>
            <person name="Chen E.C.H."/>
            <person name="De La Providencia I."/>
            <person name="Hainaut M."/>
            <person name="Kuo A."/>
            <person name="Kohler A."/>
            <person name="Murat C."/>
            <person name="Tang N."/>
            <person name="Roy S."/>
            <person name="Loubradou J."/>
            <person name="Henrissat B."/>
            <person name="Grigoriev I.V."/>
            <person name="Corradi N."/>
            <person name="Roux C."/>
            <person name="Martin F.M."/>
        </authorList>
    </citation>
    <scope>NUCLEOTIDE SEQUENCE [LARGE SCALE GENOMIC DNA]</scope>
    <source>
        <strain evidence="1 2">DAOM 194757</strain>
    </source>
</reference>
<organism evidence="1 2">
    <name type="scientific">Gigaspora rosea</name>
    <dbReference type="NCBI Taxonomy" id="44941"/>
    <lineage>
        <taxon>Eukaryota</taxon>
        <taxon>Fungi</taxon>
        <taxon>Fungi incertae sedis</taxon>
        <taxon>Mucoromycota</taxon>
        <taxon>Glomeromycotina</taxon>
        <taxon>Glomeromycetes</taxon>
        <taxon>Diversisporales</taxon>
        <taxon>Gigasporaceae</taxon>
        <taxon>Gigaspora</taxon>
    </lineage>
</organism>
<accession>A0A397UBT7</accession>
<dbReference type="AlphaFoldDB" id="A0A397UBT7"/>
<dbReference type="EMBL" id="QKWP01001792">
    <property type="protein sequence ID" value="RIB06568.1"/>
    <property type="molecule type" value="Genomic_DNA"/>
</dbReference>
<sequence length="291" mass="33881">MYIISRQESYTEKEIENFKKIIIDWCENFKKIFSSLSKTECSFPKLHSWKYHTVAAVRKYGVLNGLSTETYETLHKTYVKNPYQSSNRKNIMQQLIKAVKRKEITPVASKIIHRKTKGFGKILWNFNLDEIEQKVDLLKNSKNPPHSNLIEGLLQVIPALDTFLDTSSQSSECDDFCIIVYDAVHLDNGEILRTSGNFQGNEWFSNVSVSPAKDQVSESTDRIWYGKILLLLRLFQGLLKEPYDLAIVRWYDILLEESELYGCLHLYFFEEYNAIPLDLLSKKILPFIVCK</sequence>
<proteinExistence type="predicted"/>
<evidence type="ECO:0000313" key="2">
    <source>
        <dbReference type="Proteomes" id="UP000266673"/>
    </source>
</evidence>
<dbReference type="OrthoDB" id="2388998at2759"/>
<evidence type="ECO:0000313" key="1">
    <source>
        <dbReference type="EMBL" id="RIB06568.1"/>
    </source>
</evidence>
<protein>
    <submittedName>
        <fullName evidence="1">Uncharacterized protein</fullName>
    </submittedName>
</protein>
<name>A0A397UBT7_9GLOM</name>